<evidence type="ECO:0000313" key="3">
    <source>
        <dbReference type="Proteomes" id="UP000070444"/>
    </source>
</evidence>
<dbReference type="InterPro" id="IPR013219">
    <property type="entry name" value="Ribosomal_mS33"/>
</dbReference>
<evidence type="ECO:0008006" key="4">
    <source>
        <dbReference type="Google" id="ProtNLM"/>
    </source>
</evidence>
<dbReference type="Proteomes" id="UP000070444">
    <property type="component" value="Unassembled WGS sequence"/>
</dbReference>
<dbReference type="STRING" id="796925.A0A137PIY6"/>
<dbReference type="EMBL" id="KQ964419">
    <property type="protein sequence ID" value="KXN74957.1"/>
    <property type="molecule type" value="Genomic_DNA"/>
</dbReference>
<name>A0A137PIY6_CONC2</name>
<reference evidence="2 3" key="1">
    <citation type="journal article" date="2015" name="Genome Biol. Evol.">
        <title>Phylogenomic analyses indicate that early fungi evolved digesting cell walls of algal ancestors of land plants.</title>
        <authorList>
            <person name="Chang Y."/>
            <person name="Wang S."/>
            <person name="Sekimoto S."/>
            <person name="Aerts A.L."/>
            <person name="Choi C."/>
            <person name="Clum A."/>
            <person name="LaButti K.M."/>
            <person name="Lindquist E.A."/>
            <person name="Yee Ngan C."/>
            <person name="Ohm R.A."/>
            <person name="Salamov A.A."/>
            <person name="Grigoriev I.V."/>
            <person name="Spatafora J.W."/>
            <person name="Berbee M.L."/>
        </authorList>
    </citation>
    <scope>NUCLEOTIDE SEQUENCE [LARGE SCALE GENOMIC DNA]</scope>
    <source>
        <strain evidence="2 3">NRRL 28638</strain>
    </source>
</reference>
<evidence type="ECO:0000256" key="1">
    <source>
        <dbReference type="SAM" id="MobiDB-lite"/>
    </source>
</evidence>
<accession>A0A137PIY6</accession>
<dbReference type="AlphaFoldDB" id="A0A137PIY6"/>
<dbReference type="Pfam" id="PF08293">
    <property type="entry name" value="MRP-S33"/>
    <property type="match status" value="1"/>
</dbReference>
<feature type="region of interest" description="Disordered" evidence="1">
    <location>
        <begin position="82"/>
        <end position="104"/>
    </location>
</feature>
<feature type="compositionally biased region" description="Basic residues" evidence="1">
    <location>
        <begin position="83"/>
        <end position="104"/>
    </location>
</feature>
<evidence type="ECO:0000313" key="2">
    <source>
        <dbReference type="EMBL" id="KXN74957.1"/>
    </source>
</evidence>
<dbReference type="OrthoDB" id="2257454at2759"/>
<gene>
    <name evidence="2" type="ORF">CONCODRAFT_76643</name>
</gene>
<sequence>MSQIVNPARRLALDKIISNIFKTKLPTIERDGTKFLKPLIGPKILNYYPERFDLPKVRHELSGVKMDKITEDEGYRVWIADSRRRRGKGAPKKSKEKRAGRGKK</sequence>
<proteinExistence type="predicted"/>
<protein>
    <recommendedName>
        <fullName evidence="4">Mitochondral 37S ribosomal protein S27</fullName>
    </recommendedName>
</protein>
<organism evidence="2 3">
    <name type="scientific">Conidiobolus coronatus (strain ATCC 28846 / CBS 209.66 / NRRL 28638)</name>
    <name type="common">Delacroixia coronata</name>
    <dbReference type="NCBI Taxonomy" id="796925"/>
    <lineage>
        <taxon>Eukaryota</taxon>
        <taxon>Fungi</taxon>
        <taxon>Fungi incertae sedis</taxon>
        <taxon>Zoopagomycota</taxon>
        <taxon>Entomophthoromycotina</taxon>
        <taxon>Entomophthoromycetes</taxon>
        <taxon>Entomophthorales</taxon>
        <taxon>Ancylistaceae</taxon>
        <taxon>Conidiobolus</taxon>
    </lineage>
</organism>
<keyword evidence="3" id="KW-1185">Reference proteome</keyword>